<dbReference type="Proteomes" id="UP001363622">
    <property type="component" value="Unassembled WGS sequence"/>
</dbReference>
<keyword evidence="3" id="KW-1185">Reference proteome</keyword>
<dbReference type="EMBL" id="JBBPHU010000014">
    <property type="protein sequence ID" value="KAK7510463.1"/>
    <property type="molecule type" value="Genomic_DNA"/>
</dbReference>
<gene>
    <name evidence="2" type="ORF">IWZ03DRAFT_78625</name>
</gene>
<proteinExistence type="predicted"/>
<evidence type="ECO:0000256" key="1">
    <source>
        <dbReference type="SAM" id="MobiDB-lite"/>
    </source>
</evidence>
<name>A0ABR1KBZ7_9PEZI</name>
<feature type="compositionally biased region" description="Basic residues" evidence="1">
    <location>
        <begin position="18"/>
        <end position="28"/>
    </location>
</feature>
<organism evidence="2 3">
    <name type="scientific">Phyllosticta citriasiana</name>
    <dbReference type="NCBI Taxonomy" id="595635"/>
    <lineage>
        <taxon>Eukaryota</taxon>
        <taxon>Fungi</taxon>
        <taxon>Dikarya</taxon>
        <taxon>Ascomycota</taxon>
        <taxon>Pezizomycotina</taxon>
        <taxon>Dothideomycetes</taxon>
        <taxon>Dothideomycetes incertae sedis</taxon>
        <taxon>Botryosphaeriales</taxon>
        <taxon>Phyllostictaceae</taxon>
        <taxon>Phyllosticta</taxon>
    </lineage>
</organism>
<accession>A0ABR1KBZ7</accession>
<reference evidence="2 3" key="1">
    <citation type="submission" date="2024-04" db="EMBL/GenBank/DDBJ databases">
        <title>Phyllosticta paracitricarpa is synonymous to the EU quarantine fungus P. citricarpa based on phylogenomic analyses.</title>
        <authorList>
            <consortium name="Lawrence Berkeley National Laboratory"/>
            <person name="Van Ingen-Buijs V.A."/>
            <person name="Van Westerhoven A.C."/>
            <person name="Haridas S."/>
            <person name="Skiadas P."/>
            <person name="Martin F."/>
            <person name="Groenewald J.Z."/>
            <person name="Crous P.W."/>
            <person name="Seidl M.F."/>
        </authorList>
    </citation>
    <scope>NUCLEOTIDE SEQUENCE [LARGE SCALE GENOMIC DNA]</scope>
    <source>
        <strain evidence="2 3">CBS 123371</strain>
    </source>
</reference>
<evidence type="ECO:0000313" key="2">
    <source>
        <dbReference type="EMBL" id="KAK7510463.1"/>
    </source>
</evidence>
<feature type="compositionally biased region" description="Low complexity" evidence="1">
    <location>
        <begin position="34"/>
        <end position="56"/>
    </location>
</feature>
<protein>
    <submittedName>
        <fullName evidence="2">Uncharacterized protein</fullName>
    </submittedName>
</protein>
<evidence type="ECO:0000313" key="3">
    <source>
        <dbReference type="Proteomes" id="UP001363622"/>
    </source>
</evidence>
<feature type="region of interest" description="Disordered" evidence="1">
    <location>
        <begin position="1"/>
        <end position="100"/>
    </location>
</feature>
<sequence length="265" mass="28901">MRGTGVQNRTRPESSLRISKHRRPHLGHHPAWQTSTTSSLTALTTSRLPSLTPTSPKEGTATSKRLDDYDGGSQTSAISARRQPVRSPLSHHGNLGTRRSSQVAVRHTIMHDTLRLLCKKLLKFSIRACQRLVGHPISSLLNTTSLQHAPPARDAQIKVSRFVWNTKTRHACGLLAGAVESPCGYTCVFSCSRHLLAIFSFAPNTHAALSLGLVLCGAYMSSFGASQGRLVARKQHHHLMMRNGHAYSRGTPCRCVPSATHAIAI</sequence>
<comment type="caution">
    <text evidence="2">The sequence shown here is derived from an EMBL/GenBank/DDBJ whole genome shotgun (WGS) entry which is preliminary data.</text>
</comment>